<sequence length="347" mass="36929">MTTSQLEERGREAGIYFTAADLMSAEFAEPTWAVPGLVAEGLNLLVGSPKLGKSWLCLGLGVSIASGGKALGKIDVDQGAVLYAALEDTPRRLQGRLQAVLGSQPVPTDLHIVTNLPRGLQMAELVSEWLTHTPNARLVIIDVLRKVTARSDARSSGYEADYDSMGLLKALADKHGVAVLAVHHTRKMVDDTDVFNEVSGSTGLTGAADAILIAKRSRNTAEAVLHVTGRDVTEQEYGLVWHAEGCSWSLSEEPVHLSMMGGTRRTILSWITEHEGDTPTAIAKGTDVPLATVKQTVRRMVEDDQLASDGEGRYFLPLSLSPVSPVSPGYGFGDSGDSGDTLLGVTA</sequence>
<dbReference type="SUPFAM" id="SSF52540">
    <property type="entry name" value="P-loop containing nucleoside triphosphate hydrolases"/>
    <property type="match status" value="1"/>
</dbReference>
<evidence type="ECO:0000313" key="1">
    <source>
        <dbReference type="EMBL" id="CAB4951866.1"/>
    </source>
</evidence>
<name>A0A6J7K7W4_9ZZZZ</name>
<dbReference type="Gene3D" id="3.40.50.300">
    <property type="entry name" value="P-loop containing nucleotide triphosphate hydrolases"/>
    <property type="match status" value="1"/>
</dbReference>
<reference evidence="1" key="1">
    <citation type="submission" date="2020-05" db="EMBL/GenBank/DDBJ databases">
        <authorList>
            <person name="Chiriac C."/>
            <person name="Salcher M."/>
            <person name="Ghai R."/>
            <person name="Kavagutti S V."/>
        </authorList>
    </citation>
    <scope>NUCLEOTIDE SEQUENCE</scope>
</reference>
<dbReference type="AlphaFoldDB" id="A0A6J7K7W4"/>
<dbReference type="InterPro" id="IPR027417">
    <property type="entry name" value="P-loop_NTPase"/>
</dbReference>
<dbReference type="EMBL" id="CAFBMW010000023">
    <property type="protein sequence ID" value="CAB4951866.1"/>
    <property type="molecule type" value="Genomic_DNA"/>
</dbReference>
<dbReference type="Pfam" id="PF13481">
    <property type="entry name" value="AAA_25"/>
    <property type="match status" value="1"/>
</dbReference>
<protein>
    <submittedName>
        <fullName evidence="1">Unannotated protein</fullName>
    </submittedName>
</protein>
<organism evidence="1">
    <name type="scientific">freshwater metagenome</name>
    <dbReference type="NCBI Taxonomy" id="449393"/>
    <lineage>
        <taxon>unclassified sequences</taxon>
        <taxon>metagenomes</taxon>
        <taxon>ecological metagenomes</taxon>
    </lineage>
</organism>
<gene>
    <name evidence="1" type="ORF">UFOPK3662_02606</name>
</gene>
<proteinExistence type="predicted"/>
<accession>A0A6J7K7W4</accession>